<feature type="compositionally biased region" description="Basic and acidic residues" evidence="1">
    <location>
        <begin position="111"/>
        <end position="129"/>
    </location>
</feature>
<evidence type="ECO:0000313" key="2">
    <source>
        <dbReference type="Proteomes" id="UP000504637"/>
    </source>
</evidence>
<feature type="compositionally biased region" description="Acidic residues" evidence="1">
    <location>
        <begin position="100"/>
        <end position="109"/>
    </location>
</feature>
<protein>
    <submittedName>
        <fullName evidence="3">DUF1168 domain-containing protein</fullName>
    </submittedName>
</protein>
<dbReference type="OrthoDB" id="10067079at2759"/>
<name>A0A6J3MD49_9PEZI</name>
<dbReference type="Proteomes" id="UP000504637">
    <property type="component" value="Unplaced"/>
</dbReference>
<dbReference type="GO" id="GO:0003725">
    <property type="term" value="F:double-stranded RNA binding"/>
    <property type="evidence" value="ECO:0007669"/>
    <property type="project" value="InterPro"/>
</dbReference>
<sequence>MSEPIPESIPTSALRRARPPKKKVALTPAGQQSAQVEALFANPDRVGNGIYLGPKPKTLAAIPEIIASVQGSSAGAGSGEFHVYKASRRREYERLKIMDEENQAEEADQEFQARKSEREQAEAEKLEKNRSKREKMKQRQQKKKLGTKGLPSVVDAEKQQSQASATGGHLKRKLEVASIASPSGNETDTPEPDALQRPSAEPTTEEQGITIHDED</sequence>
<gene>
    <name evidence="3" type="ORF">K489DRAFT_408169</name>
</gene>
<reference evidence="3" key="2">
    <citation type="submission" date="2020-04" db="EMBL/GenBank/DDBJ databases">
        <authorList>
            <consortium name="NCBI Genome Project"/>
        </authorList>
    </citation>
    <scope>NUCLEOTIDE SEQUENCE</scope>
    <source>
        <strain evidence="3">CBS 342.82</strain>
    </source>
</reference>
<proteinExistence type="predicted"/>
<dbReference type="GO" id="GO:0005730">
    <property type="term" value="C:nucleolus"/>
    <property type="evidence" value="ECO:0007669"/>
    <property type="project" value="TreeGrafter"/>
</dbReference>
<dbReference type="GO" id="GO:0004860">
    <property type="term" value="F:protein kinase inhibitor activity"/>
    <property type="evidence" value="ECO:0007669"/>
    <property type="project" value="TreeGrafter"/>
</dbReference>
<evidence type="ECO:0000313" key="3">
    <source>
        <dbReference type="RefSeq" id="XP_033462560.1"/>
    </source>
</evidence>
<keyword evidence="2" id="KW-1185">Reference proteome</keyword>
<accession>A0A6J3MD49</accession>
<reference evidence="3" key="1">
    <citation type="submission" date="2020-01" db="EMBL/GenBank/DDBJ databases">
        <authorList>
            <consortium name="DOE Joint Genome Institute"/>
            <person name="Haridas S."/>
            <person name="Albert R."/>
            <person name="Binder M."/>
            <person name="Bloem J."/>
            <person name="Labutti K."/>
            <person name="Salamov A."/>
            <person name="Andreopoulos B."/>
            <person name="Baker S.E."/>
            <person name="Barry K."/>
            <person name="Bills G."/>
            <person name="Bluhm B.H."/>
            <person name="Cannon C."/>
            <person name="Castanera R."/>
            <person name="Culley D.E."/>
            <person name="Daum C."/>
            <person name="Ezra D."/>
            <person name="Gonzalez J.B."/>
            <person name="Henrissat B."/>
            <person name="Kuo A."/>
            <person name="Liang C."/>
            <person name="Lipzen A."/>
            <person name="Lutzoni F."/>
            <person name="Magnuson J."/>
            <person name="Mondo S."/>
            <person name="Nolan M."/>
            <person name="Ohm R."/>
            <person name="Pangilinan J."/>
            <person name="Park H.-J."/>
            <person name="Ramirez L."/>
            <person name="Alfaro M."/>
            <person name="Sun H."/>
            <person name="Tritt A."/>
            <person name="Yoshinaga Y."/>
            <person name="Zwiers L.-H."/>
            <person name="Turgeon B.G."/>
            <person name="Goodwin S.B."/>
            <person name="Spatafora J.W."/>
            <person name="Crous P.W."/>
            <person name="Grigoriev I.V."/>
        </authorList>
    </citation>
    <scope>NUCLEOTIDE SEQUENCE</scope>
    <source>
        <strain evidence="3">CBS 342.82</strain>
    </source>
</reference>
<dbReference type="InterPro" id="IPR009548">
    <property type="entry name" value="Prkrip1"/>
</dbReference>
<feature type="compositionally biased region" description="Basic residues" evidence="1">
    <location>
        <begin position="130"/>
        <end position="146"/>
    </location>
</feature>
<organism evidence="3">
    <name type="scientific">Dissoconium aciculare CBS 342.82</name>
    <dbReference type="NCBI Taxonomy" id="1314786"/>
    <lineage>
        <taxon>Eukaryota</taxon>
        <taxon>Fungi</taxon>
        <taxon>Dikarya</taxon>
        <taxon>Ascomycota</taxon>
        <taxon>Pezizomycotina</taxon>
        <taxon>Dothideomycetes</taxon>
        <taxon>Dothideomycetidae</taxon>
        <taxon>Mycosphaerellales</taxon>
        <taxon>Dissoconiaceae</taxon>
        <taxon>Dissoconium</taxon>
    </lineage>
</organism>
<reference evidence="3" key="3">
    <citation type="submission" date="2025-08" db="UniProtKB">
        <authorList>
            <consortium name="RefSeq"/>
        </authorList>
    </citation>
    <scope>IDENTIFICATION</scope>
    <source>
        <strain evidence="3">CBS 342.82</strain>
    </source>
</reference>
<dbReference type="Pfam" id="PF06658">
    <property type="entry name" value="DUF1168"/>
    <property type="match status" value="1"/>
</dbReference>
<feature type="region of interest" description="Disordered" evidence="1">
    <location>
        <begin position="96"/>
        <end position="215"/>
    </location>
</feature>
<dbReference type="GeneID" id="54365249"/>
<dbReference type="PANTHER" id="PTHR13507:SF0">
    <property type="entry name" value="PRKR-INTERACTING PROTEIN 1"/>
    <property type="match status" value="1"/>
</dbReference>
<feature type="compositionally biased region" description="Basic residues" evidence="1">
    <location>
        <begin position="15"/>
        <end position="24"/>
    </location>
</feature>
<dbReference type="AlphaFoldDB" id="A0A6J3MD49"/>
<feature type="region of interest" description="Disordered" evidence="1">
    <location>
        <begin position="1"/>
        <end position="32"/>
    </location>
</feature>
<dbReference type="RefSeq" id="XP_033462560.1">
    <property type="nucleotide sequence ID" value="XM_033607449.1"/>
</dbReference>
<dbReference type="PANTHER" id="PTHR13507">
    <property type="entry name" value="PRKR-INTERACTING PROTEIN 1"/>
    <property type="match status" value="1"/>
</dbReference>
<dbReference type="GO" id="GO:0019901">
    <property type="term" value="F:protein kinase binding"/>
    <property type="evidence" value="ECO:0007669"/>
    <property type="project" value="TreeGrafter"/>
</dbReference>
<evidence type="ECO:0000256" key="1">
    <source>
        <dbReference type="SAM" id="MobiDB-lite"/>
    </source>
</evidence>